<dbReference type="PANTHER" id="PTHR21432">
    <property type="entry name" value="ACETYL-COA HYDROLASE-RELATED"/>
    <property type="match status" value="1"/>
</dbReference>
<protein>
    <recommendedName>
        <fullName evidence="1">Acetyl-CoA hydrolase/transferase C-terminal domain-containing protein</fullName>
    </recommendedName>
</protein>
<proteinExistence type="predicted"/>
<feature type="domain" description="Acetyl-CoA hydrolase/transferase C-terminal" evidence="1">
    <location>
        <begin position="115"/>
        <end position="248"/>
    </location>
</feature>
<dbReference type="GO" id="GO:0008775">
    <property type="term" value="F:acetate CoA-transferase activity"/>
    <property type="evidence" value="ECO:0007669"/>
    <property type="project" value="InterPro"/>
</dbReference>
<name>T1GJM9_MEGSC</name>
<dbReference type="SUPFAM" id="SSF100950">
    <property type="entry name" value="NagB/RpiA/CoA transferase-like"/>
    <property type="match status" value="1"/>
</dbReference>
<organism evidence="2 3">
    <name type="scientific">Megaselia scalaris</name>
    <name type="common">Humpbacked fly</name>
    <name type="synonym">Phora scalaris</name>
    <dbReference type="NCBI Taxonomy" id="36166"/>
    <lineage>
        <taxon>Eukaryota</taxon>
        <taxon>Metazoa</taxon>
        <taxon>Ecdysozoa</taxon>
        <taxon>Arthropoda</taxon>
        <taxon>Hexapoda</taxon>
        <taxon>Insecta</taxon>
        <taxon>Pterygota</taxon>
        <taxon>Neoptera</taxon>
        <taxon>Endopterygota</taxon>
        <taxon>Diptera</taxon>
        <taxon>Brachycera</taxon>
        <taxon>Muscomorpha</taxon>
        <taxon>Platypezoidea</taxon>
        <taxon>Phoridae</taxon>
        <taxon>Megaseliini</taxon>
        <taxon>Megaselia</taxon>
    </lineage>
</organism>
<dbReference type="GO" id="GO:0006083">
    <property type="term" value="P:acetate metabolic process"/>
    <property type="evidence" value="ECO:0007669"/>
    <property type="project" value="InterPro"/>
</dbReference>
<dbReference type="InterPro" id="IPR046433">
    <property type="entry name" value="ActCoA_hydro"/>
</dbReference>
<reference evidence="2" key="2">
    <citation type="submission" date="2015-06" db="UniProtKB">
        <authorList>
            <consortium name="EnsemblMetazoa"/>
        </authorList>
    </citation>
    <scope>IDENTIFICATION</scope>
</reference>
<dbReference type="PANTHER" id="PTHR21432:SF20">
    <property type="entry name" value="ACETYL-COA HYDROLASE"/>
    <property type="match status" value="1"/>
</dbReference>
<sequence length="252" mass="27145">MFRSFGDTLIHSSHIDKAVEIDMPLFELPSAPPDKDEKKIGQLIAENLVEDGSTLQIGIGKIPEAVLEALSNHKNLGIHTEMFSNGILPLYEKGCITNSEKRNHRGKIVSSFLIGDKNLYKFVDNNPLIELYGCDYTNSAKVISANPKVVAINSCIEVDLTGQICSDSIGTGFFSGFGGQVDFIRGASEGFDGKGKPIIAFNSATAKGGSKIVPILKPGAGVVTTRAHAHYVVTEYGIASLFGKNMSREHMN</sequence>
<dbReference type="InterPro" id="IPR026888">
    <property type="entry name" value="AcetylCoA_hyd_C"/>
</dbReference>
<dbReference type="Proteomes" id="UP000015102">
    <property type="component" value="Unassembled WGS sequence"/>
</dbReference>
<dbReference type="Pfam" id="PF13336">
    <property type="entry name" value="AcetylCoA_hyd_C"/>
    <property type="match status" value="1"/>
</dbReference>
<evidence type="ECO:0000259" key="1">
    <source>
        <dbReference type="Pfam" id="PF13336"/>
    </source>
</evidence>
<dbReference type="InterPro" id="IPR038460">
    <property type="entry name" value="AcetylCoA_hyd_C_sf"/>
</dbReference>
<dbReference type="EnsemblMetazoa" id="MESCA003679-RA">
    <property type="protein sequence ID" value="MESCA003679-PA"/>
    <property type="gene ID" value="MESCA003679"/>
</dbReference>
<evidence type="ECO:0000313" key="3">
    <source>
        <dbReference type="Proteomes" id="UP000015102"/>
    </source>
</evidence>
<dbReference type="EMBL" id="CAQQ02150284">
    <property type="status" value="NOT_ANNOTATED_CDS"/>
    <property type="molecule type" value="Genomic_DNA"/>
</dbReference>
<dbReference type="AlphaFoldDB" id="T1GJM9"/>
<dbReference type="Gene3D" id="3.40.1080.20">
    <property type="entry name" value="Acetyl-CoA hydrolase/transferase C-terminal domain"/>
    <property type="match status" value="1"/>
</dbReference>
<keyword evidence="3" id="KW-1185">Reference proteome</keyword>
<dbReference type="STRING" id="36166.T1GJM9"/>
<reference evidence="3" key="1">
    <citation type="submission" date="2013-02" db="EMBL/GenBank/DDBJ databases">
        <authorList>
            <person name="Hughes D."/>
        </authorList>
    </citation>
    <scope>NUCLEOTIDE SEQUENCE</scope>
    <source>
        <strain>Durham</strain>
        <strain evidence="3">NC isolate 2 -- Noor lab</strain>
    </source>
</reference>
<dbReference type="GO" id="GO:0005739">
    <property type="term" value="C:mitochondrion"/>
    <property type="evidence" value="ECO:0007669"/>
    <property type="project" value="TreeGrafter"/>
</dbReference>
<dbReference type="Gene3D" id="3.30.750.70">
    <property type="entry name" value="4-hydroxybutyrate coenzyme like domains"/>
    <property type="match status" value="1"/>
</dbReference>
<dbReference type="InterPro" id="IPR037171">
    <property type="entry name" value="NagB/RpiA_transferase-like"/>
</dbReference>
<dbReference type="HOGENOM" id="CLU_030703_0_0_1"/>
<dbReference type="OMA" id="GCITNSE"/>
<evidence type="ECO:0000313" key="2">
    <source>
        <dbReference type="EnsemblMetazoa" id="MESCA003679-PA"/>
    </source>
</evidence>
<accession>T1GJM9</accession>